<reference evidence="2" key="1">
    <citation type="submission" date="2023-07" db="EMBL/GenBank/DDBJ databases">
        <authorList>
            <consortium name="CYATHOMIX"/>
        </authorList>
    </citation>
    <scope>NUCLEOTIDE SEQUENCE</scope>
    <source>
        <strain evidence="2">N/A</strain>
    </source>
</reference>
<evidence type="ECO:0000313" key="3">
    <source>
        <dbReference type="Proteomes" id="UP001176961"/>
    </source>
</evidence>
<comment type="caution">
    <text evidence="2">The sequence shown here is derived from an EMBL/GenBank/DDBJ whole genome shotgun (WGS) entry which is preliminary data.</text>
</comment>
<dbReference type="EMBL" id="CATQJL010000316">
    <property type="protein sequence ID" value="CAJ0605887.1"/>
    <property type="molecule type" value="Genomic_DNA"/>
</dbReference>
<name>A0AA36MDW9_CYLNA</name>
<feature type="transmembrane region" description="Helical" evidence="1">
    <location>
        <begin position="6"/>
        <end position="24"/>
    </location>
</feature>
<evidence type="ECO:0000313" key="2">
    <source>
        <dbReference type="EMBL" id="CAJ0605887.1"/>
    </source>
</evidence>
<keyword evidence="1" id="KW-0472">Membrane</keyword>
<protein>
    <submittedName>
        <fullName evidence="2">Uncharacterized protein</fullName>
    </submittedName>
</protein>
<accession>A0AA36MDW9</accession>
<proteinExistence type="predicted"/>
<evidence type="ECO:0000256" key="1">
    <source>
        <dbReference type="SAM" id="Phobius"/>
    </source>
</evidence>
<keyword evidence="3" id="KW-1185">Reference proteome</keyword>
<keyword evidence="1" id="KW-0812">Transmembrane</keyword>
<organism evidence="2 3">
    <name type="scientific">Cylicocyclus nassatus</name>
    <name type="common">Nematode worm</name>
    <dbReference type="NCBI Taxonomy" id="53992"/>
    <lineage>
        <taxon>Eukaryota</taxon>
        <taxon>Metazoa</taxon>
        <taxon>Ecdysozoa</taxon>
        <taxon>Nematoda</taxon>
        <taxon>Chromadorea</taxon>
        <taxon>Rhabditida</taxon>
        <taxon>Rhabditina</taxon>
        <taxon>Rhabditomorpha</taxon>
        <taxon>Strongyloidea</taxon>
        <taxon>Strongylidae</taxon>
        <taxon>Cylicocyclus</taxon>
    </lineage>
</organism>
<gene>
    <name evidence="2" type="ORF">CYNAS_LOCUS17870</name>
</gene>
<dbReference type="Proteomes" id="UP001176961">
    <property type="component" value="Unassembled WGS sequence"/>
</dbReference>
<dbReference type="AlphaFoldDB" id="A0AA36MDW9"/>
<keyword evidence="1" id="KW-1133">Transmembrane helix</keyword>
<sequence>MAAVMVFFGFAITFIFCAEFFIILREATKASADGEYAIKSIKALAKITFTSTKATGLEKFAVKKND</sequence>